<dbReference type="Gene3D" id="3.10.290.10">
    <property type="entry name" value="RNA-binding S4 domain"/>
    <property type="match status" value="1"/>
</dbReference>
<dbReference type="EMBL" id="KF900759">
    <property type="protein sequence ID" value="AIF06096.1"/>
    <property type="molecule type" value="Genomic_DNA"/>
</dbReference>
<dbReference type="NCBIfam" id="NF003312">
    <property type="entry name" value="PRK04313.1"/>
    <property type="match status" value="1"/>
</dbReference>
<evidence type="ECO:0000256" key="2">
    <source>
        <dbReference type="ARBA" id="ARBA00022730"/>
    </source>
</evidence>
<dbReference type="Pfam" id="PF08071">
    <property type="entry name" value="RS4NT"/>
    <property type="match status" value="1"/>
</dbReference>
<keyword evidence="5 7" id="KW-0687">Ribonucleoprotein</keyword>
<dbReference type="PROSITE" id="PS50889">
    <property type="entry name" value="S4"/>
    <property type="match status" value="1"/>
</dbReference>
<dbReference type="GO" id="GO:0022627">
    <property type="term" value="C:cytosolic small ribosomal subunit"/>
    <property type="evidence" value="ECO:0007669"/>
    <property type="project" value="TreeGrafter"/>
</dbReference>
<evidence type="ECO:0000313" key="11">
    <source>
        <dbReference type="EMBL" id="AIF06096.1"/>
    </source>
</evidence>
<dbReference type="GO" id="GO:0019843">
    <property type="term" value="F:rRNA binding"/>
    <property type="evidence" value="ECO:0007669"/>
    <property type="project" value="UniProtKB-KW"/>
</dbReference>
<dbReference type="Pfam" id="PF00900">
    <property type="entry name" value="Ribosomal_S4e"/>
    <property type="match status" value="1"/>
</dbReference>
<evidence type="ECO:0000256" key="5">
    <source>
        <dbReference type="ARBA" id="ARBA00023274"/>
    </source>
</evidence>
<dbReference type="InterPro" id="IPR041982">
    <property type="entry name" value="Ribosomal_eS4_KOW"/>
</dbReference>
<evidence type="ECO:0000259" key="9">
    <source>
        <dbReference type="Pfam" id="PF01479"/>
    </source>
</evidence>
<dbReference type="InterPro" id="IPR036986">
    <property type="entry name" value="S4_RNA-bd_sf"/>
</dbReference>
<evidence type="ECO:0000256" key="3">
    <source>
        <dbReference type="ARBA" id="ARBA00022884"/>
    </source>
</evidence>
<dbReference type="FunFam" id="3.10.290.10:FF:000002">
    <property type="entry name" value="40S ribosomal protein S4"/>
    <property type="match status" value="1"/>
</dbReference>
<evidence type="ECO:0000256" key="7">
    <source>
        <dbReference type="HAMAP-Rule" id="MF_00485"/>
    </source>
</evidence>
<dbReference type="InterPro" id="IPR013845">
    <property type="entry name" value="Ribosomal_eS4_central_region"/>
</dbReference>
<dbReference type="Gene3D" id="2.40.50.740">
    <property type="match status" value="1"/>
</dbReference>
<evidence type="ECO:0000256" key="6">
    <source>
        <dbReference type="ARBA" id="ARBA00035272"/>
    </source>
</evidence>
<dbReference type="PANTHER" id="PTHR11581:SF0">
    <property type="entry name" value="SMALL RIBOSOMAL SUBUNIT PROTEIN ES4"/>
    <property type="match status" value="1"/>
</dbReference>
<name>A0A075GQ46_9EURY</name>
<feature type="domain" description="Small ribosomal subunit protein eS4 central region" evidence="8">
    <location>
        <begin position="93"/>
        <end position="164"/>
    </location>
</feature>
<dbReference type="InterPro" id="IPR038237">
    <property type="entry name" value="Ribosomal_eS4_central_sf"/>
</dbReference>
<keyword evidence="3 7" id="KW-0694">RNA-binding</keyword>
<dbReference type="CDD" id="cd00165">
    <property type="entry name" value="S4"/>
    <property type="match status" value="1"/>
</dbReference>
<dbReference type="GO" id="GO:0006412">
    <property type="term" value="P:translation"/>
    <property type="evidence" value="ECO:0007669"/>
    <property type="project" value="UniProtKB-UniRule"/>
</dbReference>
<dbReference type="SUPFAM" id="SSF55174">
    <property type="entry name" value="Alpha-L RNA-binding motif"/>
    <property type="match status" value="1"/>
</dbReference>
<dbReference type="GO" id="GO:0003735">
    <property type="term" value="F:structural constituent of ribosome"/>
    <property type="evidence" value="ECO:0007669"/>
    <property type="project" value="InterPro"/>
</dbReference>
<dbReference type="InterPro" id="IPR000876">
    <property type="entry name" value="Ribosomal_eS4"/>
</dbReference>
<dbReference type="Gene3D" id="2.30.30.30">
    <property type="match status" value="1"/>
</dbReference>
<accession>A0A075GQ46</accession>
<evidence type="ECO:0000256" key="4">
    <source>
        <dbReference type="ARBA" id="ARBA00022980"/>
    </source>
</evidence>
<dbReference type="HAMAP" id="MF_00485">
    <property type="entry name" value="Ribosomal_eS4"/>
    <property type="match status" value="1"/>
</dbReference>
<dbReference type="Pfam" id="PF01479">
    <property type="entry name" value="S4"/>
    <property type="match status" value="1"/>
</dbReference>
<organism evidence="11">
    <name type="scientific">uncultured marine group II/III euryarchaeote KM3_18_H05</name>
    <dbReference type="NCBI Taxonomy" id="1457957"/>
    <lineage>
        <taxon>Archaea</taxon>
        <taxon>Methanobacteriati</taxon>
        <taxon>Methanobacteriota</taxon>
        <taxon>environmental samples</taxon>
    </lineage>
</organism>
<comment type="similarity">
    <text evidence="1 7">Belongs to the eukaryotic ribosomal protein eS4 family.</text>
</comment>
<sequence length="231" mass="25397">MSDHLKRITAPRSWNVGRKSHFWATKPAPGPHSLEGSVPLVMVLRDYLQVCDNAREARRVLADGKVQVDQHVVRDPKRSVGLMDVVSLPAAKSNFRCLLDHRGRLHFSEIKATEAKWKLLRVEGKTTVRGGKTQLNLHDGSNLLSEEAVATGDVLQVALPGRKIKKVLKFDKGSPALVTGGAHVGTIAPLKEALVTRSPRPNIVYFTEFETLKQYAFVVGVKKALVAEVAT</sequence>
<keyword evidence="2" id="KW-0699">rRNA-binding</keyword>
<keyword evidence="4 7" id="KW-0689">Ribosomal protein</keyword>
<dbReference type="PANTHER" id="PTHR11581">
    <property type="entry name" value="30S/40S RIBOSOMAL PROTEIN S4"/>
    <property type="match status" value="1"/>
</dbReference>
<feature type="domain" description="RNA-binding S4" evidence="9">
    <location>
        <begin position="40"/>
        <end position="86"/>
    </location>
</feature>
<gene>
    <name evidence="11" type="primary">RP-S4e</name>
    <name evidence="11" type="synonym">RPS4</name>
    <name evidence="7" type="synonym">rps4e</name>
</gene>
<proteinExistence type="inferred from homology"/>
<dbReference type="InterPro" id="IPR013843">
    <property type="entry name" value="Ribosomal_eS4_N"/>
</dbReference>
<evidence type="ECO:0000256" key="1">
    <source>
        <dbReference type="ARBA" id="ARBA00007500"/>
    </source>
</evidence>
<dbReference type="InterPro" id="IPR014722">
    <property type="entry name" value="Rib_uL2_dom2"/>
</dbReference>
<feature type="domain" description="Small ribosomal subunit protein eS4 N-terminal" evidence="10">
    <location>
        <begin position="2"/>
        <end position="35"/>
    </location>
</feature>
<reference evidence="11" key="1">
    <citation type="journal article" date="2014" name="Genome Biol. Evol.">
        <title>Pangenome evidence for extensive interdomain horizontal transfer affecting lineage core and shell genes in uncultured planktonic thaumarchaeota and euryarchaeota.</title>
        <authorList>
            <person name="Deschamps P."/>
            <person name="Zivanovic Y."/>
            <person name="Moreira D."/>
            <person name="Rodriguez-Valera F."/>
            <person name="Lopez-Garcia P."/>
        </authorList>
    </citation>
    <scope>NUCLEOTIDE SEQUENCE</scope>
</reference>
<evidence type="ECO:0000259" key="10">
    <source>
        <dbReference type="Pfam" id="PF08071"/>
    </source>
</evidence>
<dbReference type="PIRSF" id="PIRSF002116">
    <property type="entry name" value="Ribosomal_S4"/>
    <property type="match status" value="1"/>
</dbReference>
<evidence type="ECO:0000259" key="8">
    <source>
        <dbReference type="Pfam" id="PF00900"/>
    </source>
</evidence>
<dbReference type="CDD" id="cd06087">
    <property type="entry name" value="KOW_RPS4"/>
    <property type="match status" value="1"/>
</dbReference>
<protein>
    <recommendedName>
        <fullName evidence="6 7">Small ribosomal subunit protein eS4</fullName>
    </recommendedName>
</protein>
<dbReference type="AlphaFoldDB" id="A0A075GQ46"/>
<dbReference type="InterPro" id="IPR002942">
    <property type="entry name" value="S4_RNA-bd"/>
</dbReference>